<proteinExistence type="predicted"/>
<gene>
    <name evidence="1" type="ORF">Zmor_001459</name>
</gene>
<dbReference type="Proteomes" id="UP001168821">
    <property type="component" value="Unassembled WGS sequence"/>
</dbReference>
<dbReference type="EMBL" id="JALNTZ010000001">
    <property type="protein sequence ID" value="KAJ3665997.1"/>
    <property type="molecule type" value="Genomic_DNA"/>
</dbReference>
<reference evidence="1" key="1">
    <citation type="journal article" date="2023" name="G3 (Bethesda)">
        <title>Whole genome assemblies of Zophobas morio and Tenebrio molitor.</title>
        <authorList>
            <person name="Kaur S."/>
            <person name="Stinson S.A."/>
            <person name="diCenzo G.C."/>
        </authorList>
    </citation>
    <scope>NUCLEOTIDE SEQUENCE</scope>
    <source>
        <strain evidence="1">QUZm001</strain>
    </source>
</reference>
<evidence type="ECO:0000313" key="1">
    <source>
        <dbReference type="EMBL" id="KAJ3665997.1"/>
    </source>
</evidence>
<keyword evidence="2" id="KW-1185">Reference proteome</keyword>
<dbReference type="AlphaFoldDB" id="A0AA38J788"/>
<name>A0AA38J788_9CUCU</name>
<comment type="caution">
    <text evidence="1">The sequence shown here is derived from an EMBL/GenBank/DDBJ whole genome shotgun (WGS) entry which is preliminary data.</text>
</comment>
<sequence length="107" mass="12106">MKIRIYCIILLGHKPIHRPGTTPMGRRELSVLYPDDDSSSMTAIERRIAKEKPGSGSRKRQSEKIPIAAHLEGSISLNRGHFRERLPLIYPVESRESSQVAPELFSL</sequence>
<organism evidence="1 2">
    <name type="scientific">Zophobas morio</name>
    <dbReference type="NCBI Taxonomy" id="2755281"/>
    <lineage>
        <taxon>Eukaryota</taxon>
        <taxon>Metazoa</taxon>
        <taxon>Ecdysozoa</taxon>
        <taxon>Arthropoda</taxon>
        <taxon>Hexapoda</taxon>
        <taxon>Insecta</taxon>
        <taxon>Pterygota</taxon>
        <taxon>Neoptera</taxon>
        <taxon>Endopterygota</taxon>
        <taxon>Coleoptera</taxon>
        <taxon>Polyphaga</taxon>
        <taxon>Cucujiformia</taxon>
        <taxon>Tenebrionidae</taxon>
        <taxon>Zophobas</taxon>
    </lineage>
</organism>
<evidence type="ECO:0000313" key="2">
    <source>
        <dbReference type="Proteomes" id="UP001168821"/>
    </source>
</evidence>
<accession>A0AA38J788</accession>
<protein>
    <submittedName>
        <fullName evidence="1">Uncharacterized protein</fullName>
    </submittedName>
</protein>